<evidence type="ECO:0000313" key="3">
    <source>
        <dbReference type="Proteomes" id="UP000230066"/>
    </source>
</evidence>
<sequence length="96" mass="10596">MAQRTRLERLARSSLAPSRMSTSASPFHQLVRQANIPICVGTSVVTSKDDVITAWSADLLNSNDGRDLRNFPMDRASLLWLGAGDSVPPRRFLRAT</sequence>
<comment type="caution">
    <text evidence="2">The sequence shown here is derived from an EMBL/GenBank/DDBJ whole genome shotgun (WGS) entry which is preliminary data.</text>
</comment>
<feature type="region of interest" description="Disordered" evidence="1">
    <location>
        <begin position="1"/>
        <end position="22"/>
    </location>
</feature>
<dbReference type="EMBL" id="JXXN02002433">
    <property type="protein sequence ID" value="THD22937.1"/>
    <property type="molecule type" value="Genomic_DNA"/>
</dbReference>
<accession>A0A4E0RQT6</accession>
<keyword evidence="3" id="KW-1185">Reference proteome</keyword>
<name>A0A4E0RQT6_FASHE</name>
<evidence type="ECO:0000313" key="2">
    <source>
        <dbReference type="EMBL" id="THD22937.1"/>
    </source>
</evidence>
<protein>
    <submittedName>
        <fullName evidence="2">Uncharacterized protein</fullName>
    </submittedName>
</protein>
<organism evidence="2 3">
    <name type="scientific">Fasciola hepatica</name>
    <name type="common">Liver fluke</name>
    <dbReference type="NCBI Taxonomy" id="6192"/>
    <lineage>
        <taxon>Eukaryota</taxon>
        <taxon>Metazoa</taxon>
        <taxon>Spiralia</taxon>
        <taxon>Lophotrochozoa</taxon>
        <taxon>Platyhelminthes</taxon>
        <taxon>Trematoda</taxon>
        <taxon>Digenea</taxon>
        <taxon>Plagiorchiida</taxon>
        <taxon>Echinostomata</taxon>
        <taxon>Echinostomatoidea</taxon>
        <taxon>Fasciolidae</taxon>
        <taxon>Fasciola</taxon>
    </lineage>
</organism>
<gene>
    <name evidence="2" type="ORF">D915_006490</name>
</gene>
<evidence type="ECO:0000256" key="1">
    <source>
        <dbReference type="SAM" id="MobiDB-lite"/>
    </source>
</evidence>
<proteinExistence type="predicted"/>
<dbReference type="Proteomes" id="UP000230066">
    <property type="component" value="Unassembled WGS sequence"/>
</dbReference>
<reference evidence="2" key="1">
    <citation type="submission" date="2019-03" db="EMBL/GenBank/DDBJ databases">
        <title>Improved annotation for the trematode Fasciola hepatica.</title>
        <authorList>
            <person name="Choi Y.-J."/>
            <person name="Martin J."/>
            <person name="Mitreva M."/>
        </authorList>
    </citation>
    <scope>NUCLEOTIDE SEQUENCE [LARGE SCALE GENOMIC DNA]</scope>
</reference>
<dbReference type="AlphaFoldDB" id="A0A4E0RQT6"/>
<feature type="compositionally biased region" description="Basic and acidic residues" evidence="1">
    <location>
        <begin position="1"/>
        <end position="11"/>
    </location>
</feature>